<dbReference type="InterPro" id="IPR001494">
    <property type="entry name" value="Importin-beta_N"/>
</dbReference>
<evidence type="ECO:0000256" key="4">
    <source>
        <dbReference type="ARBA" id="ARBA00022490"/>
    </source>
</evidence>
<keyword evidence="6" id="KW-0653">Protein transport</keyword>
<dbReference type="GO" id="GO:0005634">
    <property type="term" value="C:nucleus"/>
    <property type="evidence" value="ECO:0007669"/>
    <property type="project" value="UniProtKB-SubCell"/>
</dbReference>
<evidence type="ECO:0000256" key="2">
    <source>
        <dbReference type="ARBA" id="ARBA00004496"/>
    </source>
</evidence>
<evidence type="ECO:0000313" key="10">
    <source>
        <dbReference type="EMBL" id="MDI1489575.1"/>
    </source>
</evidence>
<dbReference type="PROSITE" id="PS50166">
    <property type="entry name" value="IMPORTIN_B_NT"/>
    <property type="match status" value="1"/>
</dbReference>
<dbReference type="PANTHER" id="PTHR10527">
    <property type="entry name" value="IMPORTIN BETA"/>
    <property type="match status" value="1"/>
</dbReference>
<organism evidence="10 11">
    <name type="scientific">Ramalina farinacea</name>
    <dbReference type="NCBI Taxonomy" id="258253"/>
    <lineage>
        <taxon>Eukaryota</taxon>
        <taxon>Fungi</taxon>
        <taxon>Dikarya</taxon>
        <taxon>Ascomycota</taxon>
        <taxon>Pezizomycotina</taxon>
        <taxon>Lecanoromycetes</taxon>
        <taxon>OSLEUM clade</taxon>
        <taxon>Lecanoromycetidae</taxon>
        <taxon>Lecanorales</taxon>
        <taxon>Lecanorineae</taxon>
        <taxon>Ramalinaceae</taxon>
        <taxon>Ramalina</taxon>
    </lineage>
</organism>
<dbReference type="InterPro" id="IPR040122">
    <property type="entry name" value="Importin_beta"/>
</dbReference>
<dbReference type="Pfam" id="PF02985">
    <property type="entry name" value="HEAT"/>
    <property type="match status" value="1"/>
</dbReference>
<dbReference type="GO" id="GO:0005737">
    <property type="term" value="C:cytoplasm"/>
    <property type="evidence" value="ECO:0007669"/>
    <property type="project" value="UniProtKB-SubCell"/>
</dbReference>
<dbReference type="GO" id="GO:0031267">
    <property type="term" value="F:small GTPase binding"/>
    <property type="evidence" value="ECO:0007669"/>
    <property type="project" value="InterPro"/>
</dbReference>
<evidence type="ECO:0000259" key="9">
    <source>
        <dbReference type="PROSITE" id="PS50166"/>
    </source>
</evidence>
<keyword evidence="4" id="KW-0963">Cytoplasm</keyword>
<dbReference type="InterPro" id="IPR016024">
    <property type="entry name" value="ARM-type_fold"/>
</dbReference>
<dbReference type="InterPro" id="IPR057672">
    <property type="entry name" value="TPR_IPO4/5"/>
</dbReference>
<dbReference type="PROSITE" id="PS50077">
    <property type="entry name" value="HEAT_REPEAT"/>
    <property type="match status" value="2"/>
</dbReference>
<dbReference type="Proteomes" id="UP001161017">
    <property type="component" value="Unassembled WGS sequence"/>
</dbReference>
<dbReference type="AlphaFoldDB" id="A0AA43QSH8"/>
<dbReference type="SMART" id="SM00913">
    <property type="entry name" value="IBN_N"/>
    <property type="match status" value="1"/>
</dbReference>
<dbReference type="SUPFAM" id="SSF48371">
    <property type="entry name" value="ARM repeat"/>
    <property type="match status" value="2"/>
</dbReference>
<evidence type="ECO:0000256" key="6">
    <source>
        <dbReference type="ARBA" id="ARBA00022927"/>
    </source>
</evidence>
<gene>
    <name evidence="10" type="ORF">OHK93_000772</name>
</gene>
<evidence type="ECO:0000256" key="7">
    <source>
        <dbReference type="ARBA" id="ARBA00023242"/>
    </source>
</evidence>
<comment type="caution">
    <text evidence="10">The sequence shown here is derived from an EMBL/GenBank/DDBJ whole genome shotgun (WGS) entry which is preliminary data.</text>
</comment>
<dbReference type="GO" id="GO:0006606">
    <property type="term" value="P:protein import into nucleus"/>
    <property type="evidence" value="ECO:0007669"/>
    <property type="project" value="InterPro"/>
</dbReference>
<keyword evidence="7" id="KW-0539">Nucleus</keyword>
<dbReference type="InterPro" id="IPR000357">
    <property type="entry name" value="HEAT"/>
</dbReference>
<evidence type="ECO:0000313" key="11">
    <source>
        <dbReference type="Proteomes" id="UP001161017"/>
    </source>
</evidence>
<proteinExistence type="predicted"/>
<evidence type="ECO:0000256" key="3">
    <source>
        <dbReference type="ARBA" id="ARBA00022448"/>
    </source>
</evidence>
<dbReference type="InterPro" id="IPR011989">
    <property type="entry name" value="ARM-like"/>
</dbReference>
<name>A0AA43QSH8_9LECA</name>
<dbReference type="Pfam" id="PF03810">
    <property type="entry name" value="IBN_N"/>
    <property type="match status" value="1"/>
</dbReference>
<keyword evidence="11" id="KW-1185">Reference proteome</keyword>
<evidence type="ECO:0000256" key="8">
    <source>
        <dbReference type="PROSITE-ProRule" id="PRU00103"/>
    </source>
</evidence>
<reference evidence="10" key="1">
    <citation type="journal article" date="2023" name="Genome Biol. Evol.">
        <title>First Whole Genome Sequence and Flow Cytometry Genome Size Data for the Lichen-Forming Fungus Ramalina farinacea (Ascomycota).</title>
        <authorList>
            <person name="Llewellyn T."/>
            <person name="Mian S."/>
            <person name="Hill R."/>
            <person name="Leitch I.J."/>
            <person name="Gaya E."/>
        </authorList>
    </citation>
    <scope>NUCLEOTIDE SEQUENCE</scope>
    <source>
        <strain evidence="10">LIQ254RAFAR</strain>
    </source>
</reference>
<accession>A0AA43QSH8</accession>
<dbReference type="InterPro" id="IPR021133">
    <property type="entry name" value="HEAT_type_2"/>
</dbReference>
<feature type="domain" description="Importin N-terminal" evidence="9">
    <location>
        <begin position="24"/>
        <end position="91"/>
    </location>
</feature>
<feature type="repeat" description="HEAT" evidence="8">
    <location>
        <begin position="935"/>
        <end position="970"/>
    </location>
</feature>
<comment type="subcellular location">
    <subcellularLocation>
        <location evidence="2">Cytoplasm</location>
    </subcellularLocation>
    <subcellularLocation>
        <location evidence="1">Nucleus</location>
    </subcellularLocation>
</comment>
<dbReference type="Pfam" id="PF25780">
    <property type="entry name" value="TPR_IPO5"/>
    <property type="match status" value="1"/>
</dbReference>
<keyword evidence="5" id="KW-0677">Repeat</keyword>
<evidence type="ECO:0000256" key="5">
    <source>
        <dbReference type="ARBA" id="ARBA00022737"/>
    </source>
</evidence>
<dbReference type="Gene3D" id="1.25.10.10">
    <property type="entry name" value="Leucine-rich Repeat Variant"/>
    <property type="match status" value="2"/>
</dbReference>
<protein>
    <recommendedName>
        <fullName evidence="9">Importin N-terminal domain-containing protein</fullName>
    </recommendedName>
</protein>
<sequence>MDKQKFLQVFSEVLAPDTDRVKSATATLKADYYPLPESLTVLLQLLLSDEPSPQRQLAASQARSLVPKHWRSYSSQVRAQLRQRLLQGTLQEDEQIVRHAASRVITAIAKIDLEDNEWPDVFDQLLGAAKSNEPRQREVGTYLLFTGLETISEAMQHRNKELLATFKRTIHDSQSAEVRINTMLAISRLAIALDSEEDPASLKLVQDLVPDMVAVLEQAIGAGDEDRTTQCFEVFQTLLGCDSSVLNKHFADLTQFMVKVASEKSLGEDMRTQAISFLMQCMRYRKMKMQSLKVGQQITLMCLEIATELGDAMSEDDEDVTTARSALGLLDEMASSLPPNQVVVPLLDALGPYVNSPDPDRRQGGIMALGMVVEGAPDFIATQLHEIFPLIFRLLEDSEMKVRRAALDGVMRVSEELAEEVGKEHKKLIPILVKHLDSAMRGLKGLDDKVHLDIIKASCNSIESVVDGLEASEVKPYLSEFMTRFTKLFSIPDLKTRGAAVSAAGSLGSVAEEGFLPYFEPTMHALQDFVELKDSSDELDLRSQTIDAMGSMAMAVGPKAFQKYVRPLMQATDEGLHLDHPKLKETSYLFWAMMAKVYKDDFKPFIEGVVKALFESLETEEADLEVDLGEENADLAGKEITIGGKKIKVAALAADTIVDSDDIEDLDVDELADASDDDDEWDDDLEVISAVAQEKEIAAEVLGEILTHATKDYLPYMEKTIEAVLPLVEHEYEGLQKAALSTLFRAYAAVWELQPDEISKWKPGLPLQQQPGAQVKKLGELIMTATLAMWENETDRALITDINRNIAATLKASGPSLIADPTTLKPVTETLVQILTKDHPCQKDFGDESDAAELLSLDETSEYDWLTIDTAMDAICGLAAALGPSFSELWKIFAKPVLKYASGSSAFERATAVGVVSEVIRSMGGEGITPHTSTLLPLLMKRLTDEDPETKSNAAYAVGLLQQHSQDDATILKQFPSILTKLEPLLQTANKARMKDNAAGCVCRMIMRHPAKVPVPQVVTALIEEVLPLREDFDENEPVWDCLVGLYQQEEPTLISLTPQLLPILAEVLAPEPKDQLKEETRGKLVQLVGFLAGKDRKEVGKYEVLREVLS</sequence>
<keyword evidence="3" id="KW-0813">Transport</keyword>
<evidence type="ECO:0000256" key="1">
    <source>
        <dbReference type="ARBA" id="ARBA00004123"/>
    </source>
</evidence>
<feature type="repeat" description="HEAT" evidence="8">
    <location>
        <begin position="387"/>
        <end position="425"/>
    </location>
</feature>
<dbReference type="EMBL" id="JAPUFD010000010">
    <property type="protein sequence ID" value="MDI1489575.1"/>
    <property type="molecule type" value="Genomic_DNA"/>
</dbReference>